<name>E4YFQ6_OIKDI</name>
<dbReference type="EMBL" id="FN654498">
    <property type="protein sequence ID" value="CBY34330.1"/>
    <property type="molecule type" value="Genomic_DNA"/>
</dbReference>
<protein>
    <submittedName>
        <fullName evidence="1">Uncharacterized protein</fullName>
    </submittedName>
</protein>
<evidence type="ECO:0000313" key="1">
    <source>
        <dbReference type="EMBL" id="CBY34330.1"/>
    </source>
</evidence>
<gene>
    <name evidence="1" type="ORF">GSOID_T00024348001</name>
</gene>
<organism evidence="1">
    <name type="scientific">Oikopleura dioica</name>
    <name type="common">Tunicate</name>
    <dbReference type="NCBI Taxonomy" id="34765"/>
    <lineage>
        <taxon>Eukaryota</taxon>
        <taxon>Metazoa</taxon>
        <taxon>Chordata</taxon>
        <taxon>Tunicata</taxon>
        <taxon>Appendicularia</taxon>
        <taxon>Copelata</taxon>
        <taxon>Oikopleuridae</taxon>
        <taxon>Oikopleura</taxon>
    </lineage>
</organism>
<sequence length="115" mass="13839">MDRKSKRDQNRELQRYKDISYLTTIVKDRQDRQHSTNLTMYKDIGQMFRRATKLFDRVSTVNKESKKSSYNVRELIERAKSTYKKVDDILSRPDVKKMRCVGADTTLSQYRNFFK</sequence>
<dbReference type="Proteomes" id="UP000011014">
    <property type="component" value="Unassembled WGS sequence"/>
</dbReference>
<dbReference type="AlphaFoldDB" id="E4YFQ6"/>
<proteinExistence type="predicted"/>
<accession>E4YFQ6</accession>
<reference evidence="1" key="1">
    <citation type="journal article" date="2010" name="Science">
        <title>Plasticity of animal genome architecture unmasked by rapid evolution of a pelagic tunicate.</title>
        <authorList>
            <person name="Denoeud F."/>
            <person name="Henriet S."/>
            <person name="Mungpakdee S."/>
            <person name="Aury J.M."/>
            <person name="Da Silva C."/>
            <person name="Brinkmann H."/>
            <person name="Mikhaleva J."/>
            <person name="Olsen L.C."/>
            <person name="Jubin C."/>
            <person name="Canestro C."/>
            <person name="Bouquet J.M."/>
            <person name="Danks G."/>
            <person name="Poulain J."/>
            <person name="Campsteijn C."/>
            <person name="Adamski M."/>
            <person name="Cross I."/>
            <person name="Yadetie F."/>
            <person name="Muffato M."/>
            <person name="Louis A."/>
            <person name="Butcher S."/>
            <person name="Tsagkogeorga G."/>
            <person name="Konrad A."/>
            <person name="Singh S."/>
            <person name="Jensen M.F."/>
            <person name="Cong E.H."/>
            <person name="Eikeseth-Otteraa H."/>
            <person name="Noel B."/>
            <person name="Anthouard V."/>
            <person name="Porcel B.M."/>
            <person name="Kachouri-Lafond R."/>
            <person name="Nishino A."/>
            <person name="Ugolini M."/>
            <person name="Chourrout P."/>
            <person name="Nishida H."/>
            <person name="Aasland R."/>
            <person name="Huzurbazar S."/>
            <person name="Westhof E."/>
            <person name="Delsuc F."/>
            <person name="Lehrach H."/>
            <person name="Reinhardt R."/>
            <person name="Weissenbach J."/>
            <person name="Roy S.W."/>
            <person name="Artiguenave F."/>
            <person name="Postlethwait J.H."/>
            <person name="Manak J.R."/>
            <person name="Thompson E.M."/>
            <person name="Jaillon O."/>
            <person name="Du Pasquier L."/>
            <person name="Boudinot P."/>
            <person name="Liberles D.A."/>
            <person name="Volff J.N."/>
            <person name="Philippe H."/>
            <person name="Lenhard B."/>
            <person name="Roest Crollius H."/>
            <person name="Wincker P."/>
            <person name="Chourrout D."/>
        </authorList>
    </citation>
    <scope>NUCLEOTIDE SEQUENCE [LARGE SCALE GENOMIC DNA]</scope>
</reference>